<dbReference type="Proteomes" id="UP000677918">
    <property type="component" value="Unassembled WGS sequence"/>
</dbReference>
<evidence type="ECO:0000259" key="6">
    <source>
        <dbReference type="SMART" id="SM00827"/>
    </source>
</evidence>
<dbReference type="InterPro" id="IPR016035">
    <property type="entry name" value="Acyl_Trfase/lysoPLipase"/>
</dbReference>
<dbReference type="InterPro" id="IPR050858">
    <property type="entry name" value="Mal-CoA-ACP_Trans/PKS_FabD"/>
</dbReference>
<proteinExistence type="inferred from homology"/>
<evidence type="ECO:0000256" key="3">
    <source>
        <dbReference type="ARBA" id="ARBA00022679"/>
    </source>
</evidence>
<evidence type="ECO:0000256" key="5">
    <source>
        <dbReference type="ARBA" id="ARBA00048462"/>
    </source>
</evidence>
<comment type="caution">
    <text evidence="7">The sequence shown here is derived from an EMBL/GenBank/DDBJ whole genome shotgun (WGS) entry which is preliminary data.</text>
</comment>
<dbReference type="AlphaFoldDB" id="A0A8J4M257"/>
<evidence type="ECO:0000313" key="7">
    <source>
        <dbReference type="EMBL" id="GIQ69510.1"/>
    </source>
</evidence>
<comment type="catalytic activity">
    <reaction evidence="5">
        <text>holo-[ACP] + malonyl-CoA = malonyl-[ACP] + CoA</text>
        <dbReference type="Rhea" id="RHEA:41792"/>
        <dbReference type="Rhea" id="RHEA-COMP:9623"/>
        <dbReference type="Rhea" id="RHEA-COMP:9685"/>
        <dbReference type="ChEBI" id="CHEBI:57287"/>
        <dbReference type="ChEBI" id="CHEBI:57384"/>
        <dbReference type="ChEBI" id="CHEBI:64479"/>
        <dbReference type="ChEBI" id="CHEBI:78449"/>
        <dbReference type="EC" id="2.3.1.39"/>
    </reaction>
</comment>
<protein>
    <recommendedName>
        <fullName evidence="2">[acyl-carrier-protein] S-malonyltransferase</fullName>
        <ecNumber evidence="2">2.3.1.39</ecNumber>
    </recommendedName>
</protein>
<dbReference type="EMBL" id="BOVK01000029">
    <property type="protein sequence ID" value="GIQ69510.1"/>
    <property type="molecule type" value="Genomic_DNA"/>
</dbReference>
<dbReference type="GO" id="GO:0006633">
    <property type="term" value="P:fatty acid biosynthetic process"/>
    <property type="evidence" value="ECO:0007669"/>
    <property type="project" value="TreeGrafter"/>
</dbReference>
<dbReference type="GO" id="GO:0005829">
    <property type="term" value="C:cytosol"/>
    <property type="evidence" value="ECO:0007669"/>
    <property type="project" value="TreeGrafter"/>
</dbReference>
<dbReference type="InterPro" id="IPR016036">
    <property type="entry name" value="Malonyl_transacylase_ACP-bd"/>
</dbReference>
<feature type="domain" description="Malonyl-CoA:ACP transacylase (MAT)" evidence="6">
    <location>
        <begin position="7"/>
        <end position="301"/>
    </location>
</feature>
<name>A0A8J4M257_9BACL</name>
<dbReference type="NCBIfam" id="TIGR00128">
    <property type="entry name" value="fabD"/>
    <property type="match status" value="1"/>
</dbReference>
<dbReference type="FunFam" id="3.30.70.250:FF:000001">
    <property type="entry name" value="Malonyl CoA-acyl carrier protein transacylase"/>
    <property type="match status" value="1"/>
</dbReference>
<dbReference type="PANTHER" id="PTHR42681">
    <property type="entry name" value="MALONYL-COA-ACYL CARRIER PROTEIN TRANSACYLASE, MITOCHONDRIAL"/>
    <property type="match status" value="1"/>
</dbReference>
<dbReference type="Gene3D" id="3.40.366.10">
    <property type="entry name" value="Malonyl-Coenzyme A Acyl Carrier Protein, domain 2"/>
    <property type="match status" value="1"/>
</dbReference>
<dbReference type="RefSeq" id="WP_213412313.1">
    <property type="nucleotide sequence ID" value="NZ_BOVK01000029.1"/>
</dbReference>
<dbReference type="PANTHER" id="PTHR42681:SF1">
    <property type="entry name" value="MALONYL-COA-ACYL CARRIER PROTEIN TRANSACYLASE, MITOCHONDRIAL"/>
    <property type="match status" value="1"/>
</dbReference>
<keyword evidence="8" id="KW-1185">Reference proteome</keyword>
<dbReference type="SUPFAM" id="SSF52151">
    <property type="entry name" value="FabD/lysophospholipase-like"/>
    <property type="match status" value="1"/>
</dbReference>
<dbReference type="SUPFAM" id="SSF55048">
    <property type="entry name" value="Probable ACP-binding domain of malonyl-CoA ACP transacylase"/>
    <property type="match status" value="1"/>
</dbReference>
<keyword evidence="3" id="KW-0808">Transferase</keyword>
<dbReference type="InterPro" id="IPR001227">
    <property type="entry name" value="Ac_transferase_dom_sf"/>
</dbReference>
<reference evidence="7" key="1">
    <citation type="submission" date="2021-04" db="EMBL/GenBank/DDBJ databases">
        <title>Draft genome sequence of Xylanibacillus composti strain K13.</title>
        <authorList>
            <person name="Uke A."/>
            <person name="Chhe C."/>
            <person name="Baramee S."/>
            <person name="Kosugi A."/>
        </authorList>
    </citation>
    <scope>NUCLEOTIDE SEQUENCE</scope>
    <source>
        <strain evidence="7">K13</strain>
    </source>
</reference>
<comment type="similarity">
    <text evidence="1">Belongs to the FabD family.</text>
</comment>
<keyword evidence="4" id="KW-0012">Acyltransferase</keyword>
<evidence type="ECO:0000313" key="8">
    <source>
        <dbReference type="Proteomes" id="UP000677918"/>
    </source>
</evidence>
<dbReference type="SMART" id="SM00827">
    <property type="entry name" value="PKS_AT"/>
    <property type="match status" value="1"/>
</dbReference>
<dbReference type="Gene3D" id="3.30.70.250">
    <property type="entry name" value="Malonyl-CoA ACP transacylase, ACP-binding"/>
    <property type="match status" value="1"/>
</dbReference>
<accession>A0A8J4M257</accession>
<dbReference type="Pfam" id="PF00698">
    <property type="entry name" value="Acyl_transf_1"/>
    <property type="match status" value="1"/>
</dbReference>
<sequence>MNRLAWLFPGQGSQYPGMGKELCEQFSSAREVFEEADDVLGYALGKLCFDGTAEQLRQTAVTQPAILTASIAALRVYREEVGTEPAFAAGHSLGEYSALVSAGVLSFADALRVVERRGALMQQTAAAGVGAMCAVIHSTPEAIEQVCMEISSPDCCVVISNYNAPDQTVISGHRAAVEQAAERLRELGARTAALPVSAPFHSPLMAAAAEELLEVLQACTVHDPNWPVLANVHGKPYGSKEEIVPLLAKQMTAPVRWDLTMAYLADQSVAAAIEFGPRTVLTNLMKANCAHIVCMPLERGDQLSPLREALGQAGVSMTNAASHTAASRQEAASAPASCDNSLASANGGTSLVIRCLAAAVTTRNRNWDEQQYRIGVLDPYRRLEELQNRLDETGDPPALEQMKEALCLLALIMFTKQVPVSEQQERLTEILSAAGEHAESLRVVYREAIERKAGGEAIDTVIDQGQSLEI</sequence>
<gene>
    <name evidence="7" type="ORF">XYCOK13_23340</name>
</gene>
<evidence type="ECO:0000256" key="2">
    <source>
        <dbReference type="ARBA" id="ARBA00013258"/>
    </source>
</evidence>
<dbReference type="EC" id="2.3.1.39" evidence="2"/>
<evidence type="ECO:0000256" key="1">
    <source>
        <dbReference type="ARBA" id="ARBA00008217"/>
    </source>
</evidence>
<dbReference type="InterPro" id="IPR004410">
    <property type="entry name" value="Malonyl_CoA-ACP_transAc_FabD"/>
</dbReference>
<organism evidence="7 8">
    <name type="scientific">Xylanibacillus composti</name>
    <dbReference type="NCBI Taxonomy" id="1572762"/>
    <lineage>
        <taxon>Bacteria</taxon>
        <taxon>Bacillati</taxon>
        <taxon>Bacillota</taxon>
        <taxon>Bacilli</taxon>
        <taxon>Bacillales</taxon>
        <taxon>Paenibacillaceae</taxon>
        <taxon>Xylanibacillus</taxon>
    </lineage>
</organism>
<dbReference type="GO" id="GO:0004314">
    <property type="term" value="F:[acyl-carrier-protein] S-malonyltransferase activity"/>
    <property type="evidence" value="ECO:0007669"/>
    <property type="project" value="UniProtKB-EC"/>
</dbReference>
<evidence type="ECO:0000256" key="4">
    <source>
        <dbReference type="ARBA" id="ARBA00023315"/>
    </source>
</evidence>
<dbReference type="InterPro" id="IPR014043">
    <property type="entry name" value="Acyl_transferase_dom"/>
</dbReference>